<organism evidence="3 4">
    <name type="scientific">Hymenobacter jeongseonensis</name>
    <dbReference type="NCBI Taxonomy" id="2791027"/>
    <lineage>
        <taxon>Bacteria</taxon>
        <taxon>Pseudomonadati</taxon>
        <taxon>Bacteroidota</taxon>
        <taxon>Cytophagia</taxon>
        <taxon>Cytophagales</taxon>
        <taxon>Hymenobacteraceae</taxon>
        <taxon>Hymenobacter</taxon>
    </lineage>
</organism>
<evidence type="ECO:0008006" key="5">
    <source>
        <dbReference type="Google" id="ProtNLM"/>
    </source>
</evidence>
<accession>A0ABS0IM41</accession>
<feature type="compositionally biased region" description="Pro residues" evidence="1">
    <location>
        <begin position="36"/>
        <end position="60"/>
    </location>
</feature>
<feature type="compositionally biased region" description="Low complexity" evidence="1">
    <location>
        <begin position="61"/>
        <end position="72"/>
    </location>
</feature>
<protein>
    <recommendedName>
        <fullName evidence="5">Outer membrane protein beta-barrel domain-containing protein</fullName>
    </recommendedName>
</protein>
<evidence type="ECO:0000256" key="2">
    <source>
        <dbReference type="SAM" id="SignalP"/>
    </source>
</evidence>
<keyword evidence="4" id="KW-1185">Reference proteome</keyword>
<evidence type="ECO:0000313" key="4">
    <source>
        <dbReference type="Proteomes" id="UP000597617"/>
    </source>
</evidence>
<feature type="signal peptide" evidence="2">
    <location>
        <begin position="1"/>
        <end position="26"/>
    </location>
</feature>
<dbReference type="RefSeq" id="WP_196283210.1">
    <property type="nucleotide sequence ID" value="NZ_JADQDQ010000008.1"/>
</dbReference>
<evidence type="ECO:0000313" key="3">
    <source>
        <dbReference type="EMBL" id="MBF9238850.1"/>
    </source>
</evidence>
<proteinExistence type="predicted"/>
<feature type="chain" id="PRO_5047249929" description="Outer membrane protein beta-barrel domain-containing protein" evidence="2">
    <location>
        <begin position="27"/>
        <end position="267"/>
    </location>
</feature>
<reference evidence="3 4" key="1">
    <citation type="submission" date="2020-11" db="EMBL/GenBank/DDBJ databases">
        <authorList>
            <person name="Kim M.K."/>
        </authorList>
    </citation>
    <scope>NUCLEOTIDE SEQUENCE [LARGE SCALE GENOMIC DNA]</scope>
    <source>
        <strain evidence="3 4">BT683</strain>
    </source>
</reference>
<dbReference type="EMBL" id="JADQDQ010000008">
    <property type="protein sequence ID" value="MBF9238850.1"/>
    <property type="molecule type" value="Genomic_DNA"/>
</dbReference>
<comment type="caution">
    <text evidence="3">The sequence shown here is derived from an EMBL/GenBank/DDBJ whole genome shotgun (WGS) entry which is preliminary data.</text>
</comment>
<gene>
    <name evidence="3" type="ORF">I2I05_15715</name>
</gene>
<name>A0ABS0IM41_9BACT</name>
<sequence length="267" mass="28396">MPMKLPLLPLLLLAGVALLPAHSALAQEKPVLNTAPPGPPATPPRPTEPTPATTPPPAAAPEPVAAPAAQPTPDSPSGLDFPNRKATKAGGAEDKPPTKKFLYTNFGLGFASNDGLNQFNVSAAPAIGFRITDKFAVGPGISYAYSSFSLSNDAKKAGFTLNSQGDNSIKSSSIGLKAFAQYIVYKEFFVHAEYEVTNAELIDFDPSNGYYKLKRTVTTPLAGVGYRSPMGQNAAFDIVALYNFDNTLYALYPGIVLRFSFLYNFGK</sequence>
<keyword evidence="2" id="KW-0732">Signal</keyword>
<feature type="region of interest" description="Disordered" evidence="1">
    <location>
        <begin position="30"/>
        <end position="96"/>
    </location>
</feature>
<dbReference type="Proteomes" id="UP000597617">
    <property type="component" value="Unassembled WGS sequence"/>
</dbReference>
<evidence type="ECO:0000256" key="1">
    <source>
        <dbReference type="SAM" id="MobiDB-lite"/>
    </source>
</evidence>